<dbReference type="Pfam" id="PF01979">
    <property type="entry name" value="Amidohydro_1"/>
    <property type="match status" value="1"/>
</dbReference>
<dbReference type="NCBIfam" id="TIGR01224">
    <property type="entry name" value="hutI"/>
    <property type="match status" value="1"/>
</dbReference>
<evidence type="ECO:0000256" key="8">
    <source>
        <dbReference type="ARBA" id="ARBA00022801"/>
    </source>
</evidence>
<comment type="similarity">
    <text evidence="4">Belongs to the metallo-dependent hydrolases superfamily. HutI family.</text>
</comment>
<dbReference type="InterPro" id="IPR032466">
    <property type="entry name" value="Metal_Hydrolase"/>
</dbReference>
<comment type="catalytic activity">
    <reaction evidence="1">
        <text>4-imidazolone-5-propanoate + H2O = N-formimidoyl-L-glutamate</text>
        <dbReference type="Rhea" id="RHEA:23660"/>
        <dbReference type="ChEBI" id="CHEBI:15377"/>
        <dbReference type="ChEBI" id="CHEBI:58928"/>
        <dbReference type="ChEBI" id="CHEBI:77893"/>
        <dbReference type="EC" id="3.5.2.7"/>
    </reaction>
</comment>
<dbReference type="FunFam" id="3.20.20.140:FF:000007">
    <property type="entry name" value="Imidazolonepropionase"/>
    <property type="match status" value="1"/>
</dbReference>
<dbReference type="InterPro" id="IPR005920">
    <property type="entry name" value="HutI"/>
</dbReference>
<protein>
    <recommendedName>
        <fullName evidence="6">Probable imidazolonepropionase</fullName>
        <ecNumber evidence="5">3.5.2.7</ecNumber>
    </recommendedName>
</protein>
<keyword evidence="9" id="KW-0369">Histidine metabolism</keyword>
<accession>A0A913HUP4</accession>
<keyword evidence="10" id="KW-0862">Zinc</keyword>
<dbReference type="WBParaSite" id="SSTP_0000593600.1">
    <property type="protein sequence ID" value="SSTP_0000593600.1"/>
    <property type="gene ID" value="SSTP_0000593600"/>
</dbReference>
<dbReference type="GO" id="GO:0005737">
    <property type="term" value="C:cytoplasm"/>
    <property type="evidence" value="ECO:0007669"/>
    <property type="project" value="InterPro"/>
</dbReference>
<dbReference type="AlphaFoldDB" id="A0A913HUP4"/>
<dbReference type="GO" id="GO:0019556">
    <property type="term" value="P:L-histidine catabolic process to glutamate and formamide"/>
    <property type="evidence" value="ECO:0007669"/>
    <property type="project" value="InterPro"/>
</dbReference>
<evidence type="ECO:0000256" key="4">
    <source>
        <dbReference type="ARBA" id="ARBA00008002"/>
    </source>
</evidence>
<dbReference type="EC" id="3.5.2.7" evidence="5"/>
<feature type="domain" description="Amidohydrolase-related" evidence="12">
    <location>
        <begin position="84"/>
        <end position="406"/>
    </location>
</feature>
<evidence type="ECO:0000256" key="5">
    <source>
        <dbReference type="ARBA" id="ARBA00012864"/>
    </source>
</evidence>
<name>A0A913HUP4_STRER</name>
<dbReference type="CDD" id="cd01296">
    <property type="entry name" value="Imidazolone-5PH"/>
    <property type="match status" value="1"/>
</dbReference>
<dbReference type="PANTHER" id="PTHR42752">
    <property type="entry name" value="IMIDAZOLONEPROPIONASE"/>
    <property type="match status" value="1"/>
</dbReference>
<comment type="pathway">
    <text evidence="3">Amino-acid degradation; L-histidine degradation into L-glutamate; N-formimidoyl-L-glutamate from L-histidine: step 3/3.</text>
</comment>
<dbReference type="Proteomes" id="UP000035681">
    <property type="component" value="Unplaced"/>
</dbReference>
<dbReference type="InterPro" id="IPR011059">
    <property type="entry name" value="Metal-dep_hydrolase_composite"/>
</dbReference>
<evidence type="ECO:0000256" key="7">
    <source>
        <dbReference type="ARBA" id="ARBA00022723"/>
    </source>
</evidence>
<dbReference type="Gene3D" id="2.30.40.10">
    <property type="entry name" value="Urease, subunit C, domain 1"/>
    <property type="match status" value="1"/>
</dbReference>
<evidence type="ECO:0000259" key="12">
    <source>
        <dbReference type="Pfam" id="PF01979"/>
    </source>
</evidence>
<evidence type="ECO:0000256" key="2">
    <source>
        <dbReference type="ARBA" id="ARBA00001965"/>
    </source>
</evidence>
<dbReference type="GO" id="GO:0050480">
    <property type="term" value="F:imidazolonepropionase activity"/>
    <property type="evidence" value="ECO:0007669"/>
    <property type="project" value="UniProtKB-EC"/>
</dbReference>
<comment type="cofactor">
    <cofactor evidence="2">
        <name>Fe(3+)</name>
        <dbReference type="ChEBI" id="CHEBI:29034"/>
    </cofactor>
</comment>
<dbReference type="PANTHER" id="PTHR42752:SF1">
    <property type="entry name" value="IMIDAZOLONEPROPIONASE-RELATED"/>
    <property type="match status" value="1"/>
</dbReference>
<proteinExistence type="inferred from homology"/>
<keyword evidence="11" id="KW-0408">Iron</keyword>
<dbReference type="InterPro" id="IPR006680">
    <property type="entry name" value="Amidohydro-rel"/>
</dbReference>
<evidence type="ECO:0000313" key="14">
    <source>
        <dbReference type="WBParaSite" id="SSTP_0000593600.1"/>
    </source>
</evidence>
<dbReference type="SUPFAM" id="SSF51338">
    <property type="entry name" value="Composite domain of metallo-dependent hydrolases"/>
    <property type="match status" value="1"/>
</dbReference>
<evidence type="ECO:0000256" key="9">
    <source>
        <dbReference type="ARBA" id="ARBA00022808"/>
    </source>
</evidence>
<evidence type="ECO:0000313" key="13">
    <source>
        <dbReference type="Proteomes" id="UP000035681"/>
    </source>
</evidence>
<reference evidence="14" key="1">
    <citation type="submission" date="2022-10" db="UniProtKB">
        <authorList>
            <consortium name="WormBaseParasite"/>
        </authorList>
    </citation>
    <scope>IDENTIFICATION</scope>
</reference>
<organism evidence="14">
    <name type="scientific">Strongyloides stercoralis</name>
    <name type="common">Threadworm</name>
    <dbReference type="NCBI Taxonomy" id="6248"/>
    <lineage>
        <taxon>Eukaryota</taxon>
        <taxon>Metazoa</taxon>
        <taxon>Ecdysozoa</taxon>
        <taxon>Nematoda</taxon>
        <taxon>Chromadorea</taxon>
        <taxon>Rhabditida</taxon>
        <taxon>Tylenchina</taxon>
        <taxon>Panagrolaimomorpha</taxon>
        <taxon>Strongyloidoidea</taxon>
        <taxon>Strongyloididae</taxon>
        <taxon>Strongyloides</taxon>
    </lineage>
</organism>
<keyword evidence="13" id="KW-1185">Reference proteome</keyword>
<evidence type="ECO:0000256" key="11">
    <source>
        <dbReference type="ARBA" id="ARBA00023004"/>
    </source>
</evidence>
<dbReference type="Gene3D" id="3.20.20.140">
    <property type="entry name" value="Metal-dependent hydrolases"/>
    <property type="match status" value="1"/>
</dbReference>
<evidence type="ECO:0000256" key="10">
    <source>
        <dbReference type="ARBA" id="ARBA00022833"/>
    </source>
</evidence>
<keyword evidence="8" id="KW-0378">Hydrolase</keyword>
<dbReference type="SUPFAM" id="SSF51556">
    <property type="entry name" value="Metallo-dependent hydrolases"/>
    <property type="match status" value="1"/>
</dbReference>
<evidence type="ECO:0000256" key="3">
    <source>
        <dbReference type="ARBA" id="ARBA00004758"/>
    </source>
</evidence>
<keyword evidence="7" id="KW-0479">Metal-binding</keyword>
<dbReference type="WBParaSite" id="TCONS_00001105.p1">
    <property type="protein sequence ID" value="TCONS_00001105.p1"/>
    <property type="gene ID" value="XLOC_001036"/>
</dbReference>
<dbReference type="GO" id="GO:0046872">
    <property type="term" value="F:metal ion binding"/>
    <property type="evidence" value="ECO:0007669"/>
    <property type="project" value="UniProtKB-KW"/>
</dbReference>
<evidence type="ECO:0000256" key="1">
    <source>
        <dbReference type="ARBA" id="ARBA00000853"/>
    </source>
</evidence>
<sequence>MSSNNRLLLINLKQIVQIVDDNTTQYLCGKEKCNNIKILNDEKKKLCISCDNNGIINYVGELSSNPFDLSSYENIYNCNGGIGIPGFVDAHTHPVFAGDRVHEFSMKLSGASYMEVQAAGGGIHFTTKKTNEACKKDLLNDFKIICDQMMKSGTTTIEAKSGYGLNTECEIKMLEVLEEASKELPIEISSTFCGGHAVPKGCNEKEQTDVIIKDMLPSILELKKYGKLKCLENIDVFCEKNVFEIENSKKILIAGKKGGLNVNFHGDELTPLGGAEMGASINAKAISHLEEVSEKGIIDMAISGSVAVLLPTTAVTLKLPPPPARKMIEENVIVALGSDFNPNAYCYAMPTVMHLACITFRMSLAESLVAATINSAHSINRGSTHGAIAIGRVCDVVILDANSWEHIIYRLSGHQDIIKNVVKKDHMFKF</sequence>
<evidence type="ECO:0000256" key="6">
    <source>
        <dbReference type="ARBA" id="ARBA00013406"/>
    </source>
</evidence>